<dbReference type="Proteomes" id="UP000708208">
    <property type="component" value="Unassembled WGS sequence"/>
</dbReference>
<name>A0A8J2NTC4_9HEXA</name>
<organism evidence="2 3">
    <name type="scientific">Allacma fusca</name>
    <dbReference type="NCBI Taxonomy" id="39272"/>
    <lineage>
        <taxon>Eukaryota</taxon>
        <taxon>Metazoa</taxon>
        <taxon>Ecdysozoa</taxon>
        <taxon>Arthropoda</taxon>
        <taxon>Hexapoda</taxon>
        <taxon>Collembola</taxon>
        <taxon>Symphypleona</taxon>
        <taxon>Sminthuridae</taxon>
        <taxon>Allacma</taxon>
    </lineage>
</organism>
<dbReference type="OrthoDB" id="6623496at2759"/>
<keyword evidence="3" id="KW-1185">Reference proteome</keyword>
<dbReference type="AlphaFoldDB" id="A0A8J2NTC4"/>
<feature type="non-terminal residue" evidence="2">
    <location>
        <position position="59"/>
    </location>
</feature>
<dbReference type="PANTHER" id="PTHR12776">
    <property type="entry name" value="KAZRIN-RELATED"/>
    <property type="match status" value="1"/>
</dbReference>
<accession>A0A8J2NTC4</accession>
<dbReference type="EMBL" id="CAJVCH010120304">
    <property type="protein sequence ID" value="CAG7725312.1"/>
    <property type="molecule type" value="Genomic_DNA"/>
</dbReference>
<dbReference type="InterPro" id="IPR037614">
    <property type="entry name" value="Kazrin"/>
</dbReference>
<protein>
    <recommendedName>
        <fullName evidence="1">Kazrin N-terminal domain-containing protein</fullName>
    </recommendedName>
</protein>
<evidence type="ECO:0000313" key="3">
    <source>
        <dbReference type="Proteomes" id="UP000708208"/>
    </source>
</evidence>
<feature type="domain" description="Kazrin N-terminal" evidence="1">
    <location>
        <begin position="1"/>
        <end position="58"/>
    </location>
</feature>
<reference evidence="2" key="1">
    <citation type="submission" date="2021-06" db="EMBL/GenBank/DDBJ databases">
        <authorList>
            <person name="Hodson N. C."/>
            <person name="Mongue J. A."/>
            <person name="Jaron S. K."/>
        </authorList>
    </citation>
    <scope>NUCLEOTIDE SEQUENCE</scope>
</reference>
<dbReference type="InterPro" id="IPR059089">
    <property type="entry name" value="Kazrin_N"/>
</dbReference>
<sequence length="59" mass="7027">MRESEASLQRLAIERDEAERERWNILRHARDEAERGLALATQLNVREAQVQQMQEELHD</sequence>
<dbReference type="Pfam" id="PF25986">
    <property type="entry name" value="Kazrin"/>
    <property type="match status" value="1"/>
</dbReference>
<evidence type="ECO:0000313" key="2">
    <source>
        <dbReference type="EMBL" id="CAG7725312.1"/>
    </source>
</evidence>
<dbReference type="PANTHER" id="PTHR12776:SF1">
    <property type="entry name" value="KAZRIN"/>
    <property type="match status" value="1"/>
</dbReference>
<proteinExistence type="predicted"/>
<gene>
    <name evidence="2" type="ORF">AFUS01_LOCUS14276</name>
</gene>
<evidence type="ECO:0000259" key="1">
    <source>
        <dbReference type="Pfam" id="PF25986"/>
    </source>
</evidence>
<comment type="caution">
    <text evidence="2">The sequence shown here is derived from an EMBL/GenBank/DDBJ whole genome shotgun (WGS) entry which is preliminary data.</text>
</comment>